<evidence type="ECO:0000313" key="10">
    <source>
        <dbReference type="Proteomes" id="UP001140074"/>
    </source>
</evidence>
<accession>A0A9W8IG41</accession>
<dbReference type="PANTHER" id="PTHR28538:SF1">
    <property type="entry name" value="INTEGRAL INNER NUCLEAR MEMBRANE PROTEIN IMA1"/>
    <property type="match status" value="1"/>
</dbReference>
<feature type="compositionally biased region" description="Basic residues" evidence="6">
    <location>
        <begin position="385"/>
        <end position="396"/>
    </location>
</feature>
<keyword evidence="10" id="KW-1185">Reference proteome</keyword>
<feature type="transmembrane region" description="Helical" evidence="7">
    <location>
        <begin position="186"/>
        <end position="208"/>
    </location>
</feature>
<dbReference type="InterPro" id="IPR018617">
    <property type="entry name" value="Ima1_N"/>
</dbReference>
<feature type="compositionally biased region" description="Low complexity" evidence="6">
    <location>
        <begin position="317"/>
        <end position="332"/>
    </location>
</feature>
<keyword evidence="4 7" id="KW-0472">Membrane</keyword>
<comment type="caution">
    <text evidence="9">The sequence shown here is derived from an EMBL/GenBank/DDBJ whole genome shotgun (WGS) entry which is preliminary data.</text>
</comment>
<evidence type="ECO:0000256" key="1">
    <source>
        <dbReference type="ARBA" id="ARBA00004473"/>
    </source>
</evidence>
<evidence type="ECO:0000313" key="9">
    <source>
        <dbReference type="EMBL" id="KAJ2860532.1"/>
    </source>
</evidence>
<feature type="domain" description="Ima1 N-terminal" evidence="8">
    <location>
        <begin position="12"/>
        <end position="141"/>
    </location>
</feature>
<name>A0A9W8IG41_9FUNG</name>
<dbReference type="AlphaFoldDB" id="A0A9W8IG41"/>
<sequence length="670" mass="74243">MWSVFSNGQTTVTCWFCNEKTQLSPSENGTANKLDWHCDKCDNQNTVDANGNIVDSRAEMYQESPLPRRLHLAGNSGDRQRVQVFCGTCQRNQELVCQILSAYLPDEDDPEYSYRVQNAEDYARALKRRYPLVCRACQSKVDDKLQQQAQWIYRRELASALQRSERARKYAPRMQPQPTLRRKGMVVTWLACALVGLVFSQIAMWLWYIYMCSIRPSPSVYVAGAGLILALLTYFSRMLNPLWLYIACNPGMRAFGLPLYKRRVARLSILRLVAGLLQLGGLSPRIWPVLALYDFSLCFFAAKDLRARGSLRPPSRQGGQTTTTPGATQGEQLENSDSLASTAIDTQRALSSLQSLSFGSSEVNRDQDDSFLGTEFTSGNDIRWGRRPSAFKRPGRAHSADVDSSGDEGTVNTDIMSSLNSMSMGFGSHKHSTRPAVTEKMDVDLQPLLSSGMAKPVGSTATNTALPAAPRPFEPFRFKREKNTGLEMKMSSFSLDDDDDGSYQGMFGSSAMDSRLLGMPQRLGYLGLVAIAGVVGTWSLCKHTPWWCFWLARAALAVVLSTVVLTRPTRIAVPQLALIYRIATAGLLLCLVGVPAFVTLRLASTEALPQALLRWPHDKQALINALEHHCKHFFGFTKAGIQPFGTLPTAALPQLDMAMEIGAIFVFALA</sequence>
<reference evidence="9" key="1">
    <citation type="submission" date="2022-07" db="EMBL/GenBank/DDBJ databases">
        <title>Phylogenomic reconstructions and comparative analyses of Kickxellomycotina fungi.</title>
        <authorList>
            <person name="Reynolds N.K."/>
            <person name="Stajich J.E."/>
            <person name="Barry K."/>
            <person name="Grigoriev I.V."/>
            <person name="Crous P."/>
            <person name="Smith M.E."/>
        </authorList>
    </citation>
    <scope>NUCLEOTIDE SEQUENCE</scope>
    <source>
        <strain evidence="9">RSA 476</strain>
    </source>
</reference>
<dbReference type="GO" id="GO:0044732">
    <property type="term" value="C:mitotic spindle pole body"/>
    <property type="evidence" value="ECO:0007669"/>
    <property type="project" value="TreeGrafter"/>
</dbReference>
<feature type="transmembrane region" description="Helical" evidence="7">
    <location>
        <begin position="546"/>
        <end position="566"/>
    </location>
</feature>
<dbReference type="GO" id="GO:0034506">
    <property type="term" value="C:chromosome, centromeric core domain"/>
    <property type="evidence" value="ECO:0007669"/>
    <property type="project" value="TreeGrafter"/>
</dbReference>
<evidence type="ECO:0000256" key="7">
    <source>
        <dbReference type="SAM" id="Phobius"/>
    </source>
</evidence>
<gene>
    <name evidence="9" type="ORF">GGH94_005458</name>
</gene>
<dbReference type="GO" id="GO:0005637">
    <property type="term" value="C:nuclear inner membrane"/>
    <property type="evidence" value="ECO:0007669"/>
    <property type="project" value="UniProtKB-SubCell"/>
</dbReference>
<proteinExistence type="predicted"/>
<feature type="region of interest" description="Disordered" evidence="6">
    <location>
        <begin position="310"/>
        <end position="337"/>
    </location>
</feature>
<feature type="transmembrane region" description="Helical" evidence="7">
    <location>
        <begin position="578"/>
        <end position="598"/>
    </location>
</feature>
<evidence type="ECO:0000256" key="6">
    <source>
        <dbReference type="SAM" id="MobiDB-lite"/>
    </source>
</evidence>
<keyword evidence="5" id="KW-0539">Nucleus</keyword>
<dbReference type="GO" id="GO:0034992">
    <property type="term" value="C:microtubule organizing center attachment site"/>
    <property type="evidence" value="ECO:0007669"/>
    <property type="project" value="TreeGrafter"/>
</dbReference>
<dbReference type="InterPro" id="IPR042321">
    <property type="entry name" value="Ima1"/>
</dbReference>
<organism evidence="9 10">
    <name type="scientific">Coemansia aciculifera</name>
    <dbReference type="NCBI Taxonomy" id="417176"/>
    <lineage>
        <taxon>Eukaryota</taxon>
        <taxon>Fungi</taxon>
        <taxon>Fungi incertae sedis</taxon>
        <taxon>Zoopagomycota</taxon>
        <taxon>Kickxellomycotina</taxon>
        <taxon>Kickxellomycetes</taxon>
        <taxon>Kickxellales</taxon>
        <taxon>Kickxellaceae</taxon>
        <taxon>Coemansia</taxon>
    </lineage>
</organism>
<dbReference type="Proteomes" id="UP001140074">
    <property type="component" value="Unassembled WGS sequence"/>
</dbReference>
<evidence type="ECO:0000256" key="2">
    <source>
        <dbReference type="ARBA" id="ARBA00022692"/>
    </source>
</evidence>
<keyword evidence="3 7" id="KW-1133">Transmembrane helix</keyword>
<keyword evidence="2 7" id="KW-0812">Transmembrane</keyword>
<feature type="transmembrane region" description="Helical" evidence="7">
    <location>
        <begin position="220"/>
        <end position="243"/>
    </location>
</feature>
<dbReference type="PANTHER" id="PTHR28538">
    <property type="entry name" value="INTEGRAL INNER NUCLEAR MEMBRANE PROTEIN IMA1"/>
    <property type="match status" value="1"/>
</dbReference>
<dbReference type="EMBL" id="JANBUY010000290">
    <property type="protein sequence ID" value="KAJ2860532.1"/>
    <property type="molecule type" value="Genomic_DNA"/>
</dbReference>
<evidence type="ECO:0000256" key="5">
    <source>
        <dbReference type="ARBA" id="ARBA00023242"/>
    </source>
</evidence>
<comment type="subcellular location">
    <subcellularLocation>
        <location evidence="1">Nucleus inner membrane</location>
        <topology evidence="1">Multi-pass membrane protein</topology>
    </subcellularLocation>
</comment>
<feature type="transmembrane region" description="Helical" evidence="7">
    <location>
        <begin position="264"/>
        <end position="280"/>
    </location>
</feature>
<protein>
    <recommendedName>
        <fullName evidence="8">Ima1 N-terminal domain-containing protein</fullName>
    </recommendedName>
</protein>
<dbReference type="Pfam" id="PF09779">
    <property type="entry name" value="Ima1_N"/>
    <property type="match status" value="1"/>
</dbReference>
<evidence type="ECO:0000256" key="4">
    <source>
        <dbReference type="ARBA" id="ARBA00023136"/>
    </source>
</evidence>
<evidence type="ECO:0000259" key="8">
    <source>
        <dbReference type="Pfam" id="PF09779"/>
    </source>
</evidence>
<evidence type="ECO:0000256" key="3">
    <source>
        <dbReference type="ARBA" id="ARBA00022989"/>
    </source>
</evidence>
<dbReference type="GO" id="GO:0071765">
    <property type="term" value="P:nuclear inner membrane organization"/>
    <property type="evidence" value="ECO:0007669"/>
    <property type="project" value="InterPro"/>
</dbReference>
<feature type="region of interest" description="Disordered" evidence="6">
    <location>
        <begin position="383"/>
        <end position="415"/>
    </location>
</feature>
<feature type="transmembrane region" description="Helical" evidence="7">
    <location>
        <begin position="523"/>
        <end position="540"/>
    </location>
</feature>